<dbReference type="InterPro" id="IPR023210">
    <property type="entry name" value="NADP_OxRdtase_dom"/>
</dbReference>
<gene>
    <name evidence="3" type="ORF">EW026_g4773</name>
</gene>
<dbReference type="GO" id="GO:0016491">
    <property type="term" value="F:oxidoreductase activity"/>
    <property type="evidence" value="ECO:0007669"/>
    <property type="project" value="UniProtKB-KW"/>
</dbReference>
<evidence type="ECO:0000313" key="3">
    <source>
        <dbReference type="EMBL" id="THG97182.1"/>
    </source>
</evidence>
<dbReference type="AlphaFoldDB" id="A0A4V3XA85"/>
<dbReference type="InterPro" id="IPR036812">
    <property type="entry name" value="NAD(P)_OxRdtase_dom_sf"/>
</dbReference>
<dbReference type="EMBL" id="SGPJ01000184">
    <property type="protein sequence ID" value="THG97182.1"/>
    <property type="molecule type" value="Genomic_DNA"/>
</dbReference>
<proteinExistence type="predicted"/>
<dbReference type="SUPFAM" id="SSF51430">
    <property type="entry name" value="NAD(P)-linked oxidoreductase"/>
    <property type="match status" value="1"/>
</dbReference>
<dbReference type="PANTHER" id="PTHR43364:SF4">
    <property type="entry name" value="NAD(P)-LINKED OXIDOREDUCTASE SUPERFAMILY PROTEIN"/>
    <property type="match status" value="1"/>
</dbReference>
<feature type="domain" description="NADP-dependent oxidoreductase" evidence="2">
    <location>
        <begin position="8"/>
        <end position="130"/>
    </location>
</feature>
<dbReference type="PANTHER" id="PTHR43364">
    <property type="entry name" value="NADH-SPECIFIC METHYLGLYOXAL REDUCTASE-RELATED"/>
    <property type="match status" value="1"/>
</dbReference>
<evidence type="ECO:0000313" key="4">
    <source>
        <dbReference type="Proteomes" id="UP000309038"/>
    </source>
</evidence>
<accession>A0A4V3XA85</accession>
<dbReference type="Pfam" id="PF00248">
    <property type="entry name" value="Aldo_ket_red"/>
    <property type="match status" value="2"/>
</dbReference>
<comment type="caution">
    <text evidence="3">The sequence shown here is derived from an EMBL/GenBank/DDBJ whole genome shotgun (WGS) entry which is preliminary data.</text>
</comment>
<keyword evidence="1" id="KW-0560">Oxidoreductase</keyword>
<feature type="domain" description="NADP-dependent oxidoreductase" evidence="2">
    <location>
        <begin position="143"/>
        <end position="243"/>
    </location>
</feature>
<organism evidence="3 4">
    <name type="scientific">Hermanssonia centrifuga</name>
    <dbReference type="NCBI Taxonomy" id="98765"/>
    <lineage>
        <taxon>Eukaryota</taxon>
        <taxon>Fungi</taxon>
        <taxon>Dikarya</taxon>
        <taxon>Basidiomycota</taxon>
        <taxon>Agaricomycotina</taxon>
        <taxon>Agaricomycetes</taxon>
        <taxon>Polyporales</taxon>
        <taxon>Meruliaceae</taxon>
        <taxon>Hermanssonia</taxon>
    </lineage>
</organism>
<protein>
    <recommendedName>
        <fullName evidence="2">NADP-dependent oxidoreductase domain-containing protein</fullName>
    </recommendedName>
</protein>
<name>A0A4V3XA85_9APHY</name>
<evidence type="ECO:0000256" key="1">
    <source>
        <dbReference type="ARBA" id="ARBA00023002"/>
    </source>
</evidence>
<evidence type="ECO:0000259" key="2">
    <source>
        <dbReference type="Pfam" id="PF00248"/>
    </source>
</evidence>
<sequence length="256" mass="28328">MSPARIPVLLGTGQVGTVGNARFTDPALIQQWVDIMARHGQVGIDTSRLYGKGTSEKLLAQLNIEGMRLDTKIFPLSPGEHEPTKLKETFKLSLEALGPNKIRVFYLHAPDRSVPFEDTLEAVNELYKQGFFGGYLTGKLLDPSAKPEPGSHFDPKWHLSSMYIGRYKATAAAVTDLNVIAEKHGLKLSEVAYRWMQHHSILGPKDHGIILGVSNVQQLEDAITDCEKGPLPEEVAAACEETWQRVKGTANPQYWV</sequence>
<reference evidence="3 4" key="1">
    <citation type="submission" date="2019-02" db="EMBL/GenBank/DDBJ databases">
        <title>Genome sequencing of the rare red list fungi Phlebia centrifuga.</title>
        <authorList>
            <person name="Buettner E."/>
            <person name="Kellner H."/>
        </authorList>
    </citation>
    <scope>NUCLEOTIDE SEQUENCE [LARGE SCALE GENOMIC DNA]</scope>
    <source>
        <strain evidence="3 4">DSM 108282</strain>
    </source>
</reference>
<dbReference type="InterPro" id="IPR050523">
    <property type="entry name" value="AKR_Detox_Biosynth"/>
</dbReference>
<dbReference type="Proteomes" id="UP000309038">
    <property type="component" value="Unassembled WGS sequence"/>
</dbReference>
<keyword evidence="4" id="KW-1185">Reference proteome</keyword>
<dbReference type="Gene3D" id="3.20.20.100">
    <property type="entry name" value="NADP-dependent oxidoreductase domain"/>
    <property type="match status" value="2"/>
</dbReference>